<reference evidence="1" key="1">
    <citation type="journal article" date="2015" name="Antimicrob. Agents Chemother.">
        <title>Characterization of a Novel Composite Staphylococcal Cassette Chromosome mec in Methicillin-Resistant Staphylococcus pseudintermedius from Thailand.</title>
        <authorList>
            <person name="Chanchaithong P."/>
            <person name="Prapasarakul N."/>
            <person name="Perreten V."/>
            <person name="Schwendener S."/>
        </authorList>
    </citation>
    <scope>NUCLEOTIDE SEQUENCE</scope>
    <source>
        <strain evidence="1">AI16</strain>
    </source>
</reference>
<dbReference type="EMBL" id="LN864705">
    <property type="protein sequence ID" value="CRL92632.1"/>
    <property type="molecule type" value="Genomic_DNA"/>
</dbReference>
<organism evidence="1">
    <name type="scientific">Staphylococcus pseudintermedius</name>
    <dbReference type="NCBI Taxonomy" id="283734"/>
    <lineage>
        <taxon>Bacteria</taxon>
        <taxon>Bacillati</taxon>
        <taxon>Bacillota</taxon>
        <taxon>Bacilli</taxon>
        <taxon>Bacillales</taxon>
        <taxon>Staphylococcaceae</taxon>
        <taxon>Staphylococcus</taxon>
        <taxon>Staphylococcus intermedius group</taxon>
    </lineage>
</organism>
<proteinExistence type="predicted"/>
<dbReference type="RefSeq" id="WP_180932474.1">
    <property type="nucleotide sequence ID" value="NZ_CP031603.1"/>
</dbReference>
<accession>A0A0S4I3T3</accession>
<evidence type="ECO:0000313" key="1">
    <source>
        <dbReference type="EMBL" id="CRL92632.1"/>
    </source>
</evidence>
<sequence>MSNVKRELADQEVRKHNQEKVLVAKEVWKECPCGNVFEPEDSNQYLCNYCQEKFDKA</sequence>
<dbReference type="AlphaFoldDB" id="A0A0S4I3T3"/>
<protein>
    <submittedName>
        <fullName evidence="1">Hypothetical pritein</fullName>
    </submittedName>
</protein>
<name>A0A0S4I3T3_STAPS</name>